<dbReference type="STRING" id="5627.A0A1C7M5C6"/>
<proteinExistence type="predicted"/>
<dbReference type="Proteomes" id="UP000092993">
    <property type="component" value="Unassembled WGS sequence"/>
</dbReference>
<evidence type="ECO:0000313" key="1">
    <source>
        <dbReference type="EMBL" id="OBZ70274.1"/>
    </source>
</evidence>
<name>A0A1C7M5C6_GRIFR</name>
<sequence length="439" mass="49336">MSFNALHKFFANSSIFNTLRKNVKVVKWADSRPAMFPCLEKFIGPNLHGIELTPIVEFDRTQQRHLLDILGTQCPGLLSFSISDRRLDGGDAVFNFVLNKRSLREMTFYSMEASGLTMLEADQFLSLAQRPNLTVLEMPYVGFSSWIEILPTLQRTPSSWFRSLRVLSLNFFDLNESTCEFFRIVPLEHLTSIAIYANFQPEREVIKDHLEILTGYPSLNSIRLILQDDHSDGEGWTYEDVVTDLNVREEHVIDHNALAPLSRLPLPNLLQLTINAPFLSTNAALLEGLTSALSNIVTLDIAETRYIGKLASAPLTALDALARNCPNLVSARLSVDAETNIFHIRSFQVTRSSSSLRYLTLVDSTIGLRTADWIGAYIVALFPALCGLSVEFTDYTPPVWREVTAKGGRRSMITGGMQDHKLYMNGFSNVVAHRDIESE</sequence>
<dbReference type="EMBL" id="LUGG01000014">
    <property type="protein sequence ID" value="OBZ70274.1"/>
    <property type="molecule type" value="Genomic_DNA"/>
</dbReference>
<gene>
    <name evidence="1" type="ORF">A0H81_09703</name>
</gene>
<dbReference type="SUPFAM" id="SSF52047">
    <property type="entry name" value="RNI-like"/>
    <property type="match status" value="1"/>
</dbReference>
<organism evidence="1 2">
    <name type="scientific">Grifola frondosa</name>
    <name type="common">Maitake</name>
    <name type="synonym">Polyporus frondosus</name>
    <dbReference type="NCBI Taxonomy" id="5627"/>
    <lineage>
        <taxon>Eukaryota</taxon>
        <taxon>Fungi</taxon>
        <taxon>Dikarya</taxon>
        <taxon>Basidiomycota</taxon>
        <taxon>Agaricomycotina</taxon>
        <taxon>Agaricomycetes</taxon>
        <taxon>Polyporales</taxon>
        <taxon>Grifolaceae</taxon>
        <taxon>Grifola</taxon>
    </lineage>
</organism>
<dbReference type="AlphaFoldDB" id="A0A1C7M5C6"/>
<evidence type="ECO:0008006" key="3">
    <source>
        <dbReference type="Google" id="ProtNLM"/>
    </source>
</evidence>
<accession>A0A1C7M5C6</accession>
<comment type="caution">
    <text evidence="1">The sequence shown here is derived from an EMBL/GenBank/DDBJ whole genome shotgun (WGS) entry which is preliminary data.</text>
</comment>
<evidence type="ECO:0000313" key="2">
    <source>
        <dbReference type="Proteomes" id="UP000092993"/>
    </source>
</evidence>
<keyword evidence="2" id="KW-1185">Reference proteome</keyword>
<protein>
    <recommendedName>
        <fullName evidence="3">F-box domain-containing protein</fullName>
    </recommendedName>
</protein>
<reference evidence="1 2" key="1">
    <citation type="submission" date="2016-03" db="EMBL/GenBank/DDBJ databases">
        <title>Whole genome sequencing of Grifola frondosa 9006-11.</title>
        <authorList>
            <person name="Min B."/>
            <person name="Park H."/>
            <person name="Kim J.-G."/>
            <person name="Cho H."/>
            <person name="Oh Y.-L."/>
            <person name="Kong W.-S."/>
            <person name="Choi I.-G."/>
        </authorList>
    </citation>
    <scope>NUCLEOTIDE SEQUENCE [LARGE SCALE GENOMIC DNA]</scope>
    <source>
        <strain evidence="1 2">9006-11</strain>
    </source>
</reference>
<dbReference type="InterPro" id="IPR032675">
    <property type="entry name" value="LRR_dom_sf"/>
</dbReference>
<dbReference type="Gene3D" id="3.80.10.10">
    <property type="entry name" value="Ribonuclease Inhibitor"/>
    <property type="match status" value="1"/>
</dbReference>